<dbReference type="EMBL" id="JBFOHL010000006">
    <property type="protein sequence ID" value="MEW9624238.1"/>
    <property type="molecule type" value="Genomic_DNA"/>
</dbReference>
<evidence type="ECO:0000256" key="4">
    <source>
        <dbReference type="SAM" id="Phobius"/>
    </source>
</evidence>
<keyword evidence="4" id="KW-0472">Membrane</keyword>
<keyword evidence="2" id="KW-0488">Methylation</keyword>
<gene>
    <name evidence="5" type="ORF">ABQJ56_08345</name>
</gene>
<comment type="caution">
    <text evidence="5">The sequence shown here is derived from an EMBL/GenBank/DDBJ whole genome shotgun (WGS) entry which is preliminary data.</text>
</comment>
<reference evidence="5 6" key="1">
    <citation type="submission" date="2024-06" db="EMBL/GenBank/DDBJ databases">
        <authorList>
            <person name="Woo H."/>
        </authorList>
    </citation>
    <scope>NUCLEOTIDE SEQUENCE [LARGE SCALE GENOMIC DNA]</scope>
    <source>
        <strain evidence="5 6">S2-g</strain>
    </source>
</reference>
<dbReference type="InterPro" id="IPR045584">
    <property type="entry name" value="Pilin-like"/>
</dbReference>
<dbReference type="PANTHER" id="PTHR30093">
    <property type="entry name" value="GENERAL SECRETION PATHWAY PROTEIN G"/>
    <property type="match status" value="1"/>
</dbReference>
<dbReference type="InterPro" id="IPR001082">
    <property type="entry name" value="Pilin"/>
</dbReference>
<sequence length="152" mass="15456">MKTMQKGFTLIELMIVVAIIAILAAIAVPAYQNYIIRSKVTEALSAIDMARTAVAETVQSTGAVPGSNTSAGLPATAASVASQYVSNLQVTANGVITATVTGTNSEADTKTVVFTPYSNGAALAAGTQVTGPITWKCAGGTVPTKYLPASCR</sequence>
<accession>A0ABV3QPW5</accession>
<name>A0ABV3QPW5_9GAMM</name>
<keyword evidence="6" id="KW-1185">Reference proteome</keyword>
<organism evidence="5 6">
    <name type="scientific">Rhodanobacter geophilus</name>
    <dbReference type="NCBI Taxonomy" id="3162488"/>
    <lineage>
        <taxon>Bacteria</taxon>
        <taxon>Pseudomonadati</taxon>
        <taxon>Pseudomonadota</taxon>
        <taxon>Gammaproteobacteria</taxon>
        <taxon>Lysobacterales</taxon>
        <taxon>Rhodanobacteraceae</taxon>
        <taxon>Rhodanobacter</taxon>
    </lineage>
</organism>
<evidence type="ECO:0000313" key="6">
    <source>
        <dbReference type="Proteomes" id="UP001556170"/>
    </source>
</evidence>
<feature type="transmembrane region" description="Helical" evidence="4">
    <location>
        <begin position="7"/>
        <end position="31"/>
    </location>
</feature>
<proteinExistence type="inferred from homology"/>
<dbReference type="Proteomes" id="UP001556170">
    <property type="component" value="Unassembled WGS sequence"/>
</dbReference>
<dbReference type="Pfam" id="PF00114">
    <property type="entry name" value="Pilin"/>
    <property type="match status" value="1"/>
</dbReference>
<evidence type="ECO:0000313" key="5">
    <source>
        <dbReference type="EMBL" id="MEW9624238.1"/>
    </source>
</evidence>
<evidence type="ECO:0000256" key="3">
    <source>
        <dbReference type="RuleBase" id="RU000389"/>
    </source>
</evidence>
<dbReference type="PANTHER" id="PTHR30093:SF34">
    <property type="entry name" value="PREPILIN PEPTIDASE-DEPENDENT PROTEIN D"/>
    <property type="match status" value="1"/>
</dbReference>
<dbReference type="Pfam" id="PF07963">
    <property type="entry name" value="N_methyl"/>
    <property type="match status" value="1"/>
</dbReference>
<evidence type="ECO:0000256" key="1">
    <source>
        <dbReference type="ARBA" id="ARBA00005233"/>
    </source>
</evidence>
<dbReference type="InterPro" id="IPR012902">
    <property type="entry name" value="N_methyl_site"/>
</dbReference>
<dbReference type="Gene3D" id="3.30.700.10">
    <property type="entry name" value="Glycoprotein, Type 4 Pilin"/>
    <property type="match status" value="1"/>
</dbReference>
<keyword evidence="4" id="KW-1133">Transmembrane helix</keyword>
<evidence type="ECO:0000256" key="2">
    <source>
        <dbReference type="ARBA" id="ARBA00022481"/>
    </source>
</evidence>
<protein>
    <submittedName>
        <fullName evidence="5">Pilin</fullName>
    </submittedName>
</protein>
<dbReference type="PROSITE" id="PS00409">
    <property type="entry name" value="PROKAR_NTER_METHYL"/>
    <property type="match status" value="1"/>
</dbReference>
<dbReference type="NCBIfam" id="TIGR02532">
    <property type="entry name" value="IV_pilin_GFxxxE"/>
    <property type="match status" value="1"/>
</dbReference>
<keyword evidence="4" id="KW-0812">Transmembrane</keyword>
<comment type="similarity">
    <text evidence="1 3">Belongs to the N-Me-Phe pilin family.</text>
</comment>
<keyword evidence="3" id="KW-0281">Fimbrium</keyword>
<dbReference type="SUPFAM" id="SSF54523">
    <property type="entry name" value="Pili subunits"/>
    <property type="match status" value="1"/>
</dbReference>